<evidence type="ECO:0000256" key="1">
    <source>
        <dbReference type="ARBA" id="ARBA00004496"/>
    </source>
</evidence>
<dbReference type="SMART" id="SM00028">
    <property type="entry name" value="TPR"/>
    <property type="match status" value="3"/>
</dbReference>
<dbReference type="InParanoid" id="A7S4K2"/>
<sequence>MASNNQKVVKEVLYPGEGDIPAFPHGSKAVFHFKTFLMEQSEKQELDCSRKIGQPFELLMGKKFKLEIWEELIKTMRVKEVARFTCDKSVVAGYHFVSKNFRNAVKKNKGEHVHDHHEHSCSFSAVTTTGYADLDVLLTGEKDLIFEIELISVNKPGEYKKETWQMDPKEKLAAIPKYKEEGNELYVDGKYKDAAEKYAEALGCLEQLSIREKPGDEEWVKLDQMKIPFLLNFSQCKLLLGEYYEVIKHTSTVLEKDKDNVKALFRRAKAHKACWDPEEARSDFKRAAELDPSLTKVVRKEVSELDQMIKDHNAEDREKMKKLFAA</sequence>
<dbReference type="SUPFAM" id="SSF48452">
    <property type="entry name" value="TPR-like"/>
    <property type="match status" value="1"/>
</dbReference>
<evidence type="ECO:0000256" key="3">
    <source>
        <dbReference type="ARBA" id="ARBA00022737"/>
    </source>
</evidence>
<keyword evidence="2" id="KW-0963">Cytoplasm</keyword>
<feature type="repeat" description="TPR" evidence="5">
    <location>
        <begin position="261"/>
        <end position="294"/>
    </location>
</feature>
<dbReference type="eggNOG" id="KOG0545">
    <property type="taxonomic scope" value="Eukaryota"/>
</dbReference>
<name>A7S4K2_NEMVE</name>
<protein>
    <recommendedName>
        <fullName evidence="6">AIP/AIPL N-terminal FKBP-type PPIase domain-containing protein</fullName>
    </recommendedName>
</protein>
<dbReference type="PANTHER" id="PTHR11242">
    <property type="entry name" value="ARYL HYDROCARBON RECEPTOR INTERACTING PROTEIN RELATED"/>
    <property type="match status" value="1"/>
</dbReference>
<evidence type="ECO:0000259" key="6">
    <source>
        <dbReference type="Pfam" id="PF23322"/>
    </source>
</evidence>
<keyword evidence="8" id="KW-1185">Reference proteome</keyword>
<dbReference type="STRING" id="45351.A7S4K2"/>
<dbReference type="FunFam" id="1.25.40.10:FF:000052">
    <property type="entry name" value="Aryl-hydrocarbon-interacting protein-like 1"/>
    <property type="match status" value="1"/>
</dbReference>
<keyword evidence="3" id="KW-0677">Repeat</keyword>
<evidence type="ECO:0000256" key="5">
    <source>
        <dbReference type="PROSITE-ProRule" id="PRU00339"/>
    </source>
</evidence>
<dbReference type="OMA" id="QQHERNV"/>
<dbReference type="PANTHER" id="PTHR11242:SF0">
    <property type="entry name" value="TPR_REGION DOMAIN-CONTAINING PROTEIN"/>
    <property type="match status" value="1"/>
</dbReference>
<dbReference type="HOGENOM" id="CLU_052244_0_0_1"/>
<dbReference type="InterPro" id="IPR019734">
    <property type="entry name" value="TPR_rpt"/>
</dbReference>
<dbReference type="InterPro" id="IPR013105">
    <property type="entry name" value="TPR_2"/>
</dbReference>
<dbReference type="GO" id="GO:0005737">
    <property type="term" value="C:cytoplasm"/>
    <property type="evidence" value="ECO:0007669"/>
    <property type="project" value="UniProtKB-SubCell"/>
</dbReference>
<feature type="domain" description="AIP/AIPL N-terminal FKBP-type PPIase" evidence="6">
    <location>
        <begin position="11"/>
        <end position="150"/>
    </location>
</feature>
<proteinExistence type="predicted"/>
<dbReference type="OrthoDB" id="5829758at2759"/>
<reference evidence="7 8" key="1">
    <citation type="journal article" date="2007" name="Science">
        <title>Sea anemone genome reveals ancestral eumetazoan gene repertoire and genomic organization.</title>
        <authorList>
            <person name="Putnam N.H."/>
            <person name="Srivastava M."/>
            <person name="Hellsten U."/>
            <person name="Dirks B."/>
            <person name="Chapman J."/>
            <person name="Salamov A."/>
            <person name="Terry A."/>
            <person name="Shapiro H."/>
            <person name="Lindquist E."/>
            <person name="Kapitonov V.V."/>
            <person name="Jurka J."/>
            <person name="Genikhovich G."/>
            <person name="Grigoriev I.V."/>
            <person name="Lucas S.M."/>
            <person name="Steele R.E."/>
            <person name="Finnerty J.R."/>
            <person name="Technau U."/>
            <person name="Martindale M.Q."/>
            <person name="Rokhsar D.S."/>
        </authorList>
    </citation>
    <scope>NUCLEOTIDE SEQUENCE [LARGE SCALE GENOMIC DNA]</scope>
    <source>
        <strain evidence="8">CH2 X CH6</strain>
    </source>
</reference>
<comment type="subcellular location">
    <subcellularLocation>
        <location evidence="1">Cytoplasm</location>
    </subcellularLocation>
</comment>
<dbReference type="InterPro" id="IPR046357">
    <property type="entry name" value="PPIase_dom_sf"/>
</dbReference>
<evidence type="ECO:0000256" key="2">
    <source>
        <dbReference type="ARBA" id="ARBA00022490"/>
    </source>
</evidence>
<organism evidence="7 8">
    <name type="scientific">Nematostella vectensis</name>
    <name type="common">Starlet sea anemone</name>
    <dbReference type="NCBI Taxonomy" id="45351"/>
    <lineage>
        <taxon>Eukaryota</taxon>
        <taxon>Metazoa</taxon>
        <taxon>Cnidaria</taxon>
        <taxon>Anthozoa</taxon>
        <taxon>Hexacorallia</taxon>
        <taxon>Actiniaria</taxon>
        <taxon>Edwardsiidae</taxon>
        <taxon>Nematostella</taxon>
    </lineage>
</organism>
<dbReference type="Gene3D" id="1.25.40.10">
    <property type="entry name" value="Tetratricopeptide repeat domain"/>
    <property type="match status" value="1"/>
</dbReference>
<gene>
    <name evidence="7" type="ORF">NEMVEDRAFT_v1g242802</name>
</gene>
<dbReference type="GO" id="GO:0003755">
    <property type="term" value="F:peptidyl-prolyl cis-trans isomerase activity"/>
    <property type="evidence" value="ECO:0007669"/>
    <property type="project" value="InterPro"/>
</dbReference>
<dbReference type="AlphaFoldDB" id="A7S4K2"/>
<dbReference type="InterPro" id="IPR056277">
    <property type="entry name" value="PPIase_AIP"/>
</dbReference>
<dbReference type="SUPFAM" id="SSF54534">
    <property type="entry name" value="FKBP-like"/>
    <property type="match status" value="1"/>
</dbReference>
<dbReference type="InterPro" id="IPR011990">
    <property type="entry name" value="TPR-like_helical_dom_sf"/>
</dbReference>
<dbReference type="PROSITE" id="PS50005">
    <property type="entry name" value="TPR"/>
    <property type="match status" value="1"/>
</dbReference>
<dbReference type="KEGG" id="nve:5513055"/>
<dbReference type="FunCoup" id="A7S4K2">
    <property type="interactions" value="473"/>
</dbReference>
<dbReference type="Pfam" id="PF07719">
    <property type="entry name" value="TPR_2"/>
    <property type="match status" value="1"/>
</dbReference>
<dbReference type="Gene3D" id="3.10.50.40">
    <property type="match status" value="1"/>
</dbReference>
<accession>A7S4K2</accession>
<dbReference type="EMBL" id="DS469579">
    <property type="protein sequence ID" value="EDO41295.1"/>
    <property type="molecule type" value="Genomic_DNA"/>
</dbReference>
<dbReference type="PhylomeDB" id="A7S4K2"/>
<evidence type="ECO:0000256" key="4">
    <source>
        <dbReference type="ARBA" id="ARBA00022803"/>
    </source>
</evidence>
<keyword evidence="4 5" id="KW-0802">TPR repeat</keyword>
<dbReference type="InterPro" id="IPR039663">
    <property type="entry name" value="AIP/AIPL1/TTC9"/>
</dbReference>
<dbReference type="Proteomes" id="UP000001593">
    <property type="component" value="Unassembled WGS sequence"/>
</dbReference>
<evidence type="ECO:0000313" key="8">
    <source>
        <dbReference type="Proteomes" id="UP000001593"/>
    </source>
</evidence>
<dbReference type="Pfam" id="PF23322">
    <property type="entry name" value="PPIase_AIP"/>
    <property type="match status" value="1"/>
</dbReference>
<evidence type="ECO:0000313" key="7">
    <source>
        <dbReference type="EMBL" id="EDO41295.1"/>
    </source>
</evidence>